<feature type="compositionally biased region" description="Basic and acidic residues" evidence="5">
    <location>
        <begin position="161"/>
        <end position="172"/>
    </location>
</feature>
<name>A0A507DJJ9_9FUNG</name>
<dbReference type="GO" id="GO:0003747">
    <property type="term" value="F:translation release factor activity"/>
    <property type="evidence" value="ECO:0007669"/>
    <property type="project" value="InterPro"/>
</dbReference>
<evidence type="ECO:0000256" key="5">
    <source>
        <dbReference type="SAM" id="MobiDB-lite"/>
    </source>
</evidence>
<dbReference type="GO" id="GO:0032543">
    <property type="term" value="P:mitochondrial translation"/>
    <property type="evidence" value="ECO:0007669"/>
    <property type="project" value="UniProtKB-ARBA"/>
</dbReference>
<evidence type="ECO:0000256" key="3">
    <source>
        <dbReference type="ARBA" id="ARBA00022946"/>
    </source>
</evidence>
<dbReference type="Gene3D" id="3.30.160.20">
    <property type="match status" value="1"/>
</dbReference>
<dbReference type="PANTHER" id="PTHR46203">
    <property type="entry name" value="PROBABLE PEPTIDE CHAIN RELEASE FACTOR C12ORF65"/>
    <property type="match status" value="1"/>
</dbReference>
<evidence type="ECO:0000313" key="8">
    <source>
        <dbReference type="Proteomes" id="UP000320333"/>
    </source>
</evidence>
<feature type="region of interest" description="Disordered" evidence="5">
    <location>
        <begin position="1"/>
        <end position="85"/>
    </location>
</feature>
<feature type="compositionally biased region" description="Polar residues" evidence="5">
    <location>
        <begin position="52"/>
        <end position="73"/>
    </location>
</feature>
<dbReference type="InterPro" id="IPR052405">
    <property type="entry name" value="Mito_Transl_Release_Factor"/>
</dbReference>
<feature type="compositionally biased region" description="Polar residues" evidence="5">
    <location>
        <begin position="1"/>
        <end position="10"/>
    </location>
</feature>
<dbReference type="InterPro" id="IPR000352">
    <property type="entry name" value="Pep_chain_release_fac_I"/>
</dbReference>
<comment type="caution">
    <text evidence="7">The sequence shown here is derived from an EMBL/GenBank/DDBJ whole genome shotgun (WGS) entry which is preliminary data.</text>
</comment>
<dbReference type="SUPFAM" id="SSF75620">
    <property type="entry name" value="Release factor"/>
    <property type="match status" value="1"/>
</dbReference>
<feature type="compositionally biased region" description="Polar residues" evidence="5">
    <location>
        <begin position="208"/>
        <end position="218"/>
    </location>
</feature>
<evidence type="ECO:0000256" key="2">
    <source>
        <dbReference type="ARBA" id="ARBA00010835"/>
    </source>
</evidence>
<keyword evidence="3" id="KW-0809">Transit peptide</keyword>
<feature type="compositionally biased region" description="Pro residues" evidence="5">
    <location>
        <begin position="27"/>
        <end position="39"/>
    </location>
</feature>
<gene>
    <name evidence="7" type="ORF">CcCBS67573_g09995</name>
</gene>
<keyword evidence="8" id="KW-1185">Reference proteome</keyword>
<keyword evidence="4" id="KW-0496">Mitochondrion</keyword>
<evidence type="ECO:0000256" key="1">
    <source>
        <dbReference type="ARBA" id="ARBA00004173"/>
    </source>
</evidence>
<comment type="subcellular location">
    <subcellularLocation>
        <location evidence="1">Mitochondrion</location>
    </subcellularLocation>
</comment>
<reference evidence="7 8" key="1">
    <citation type="journal article" date="2019" name="Sci. Rep.">
        <title>Comparative genomics of chytrid fungi reveal insights into the obligate biotrophic and pathogenic lifestyle of Synchytrium endobioticum.</title>
        <authorList>
            <person name="van de Vossenberg B.T.L.H."/>
            <person name="Warris S."/>
            <person name="Nguyen H.D.T."/>
            <person name="van Gent-Pelzer M.P.E."/>
            <person name="Joly D.L."/>
            <person name="van de Geest H.C."/>
            <person name="Bonants P.J.M."/>
            <person name="Smith D.S."/>
            <person name="Levesque C.A."/>
            <person name="van der Lee T.A.J."/>
        </authorList>
    </citation>
    <scope>NUCLEOTIDE SEQUENCE [LARGE SCALE GENOMIC DNA]</scope>
    <source>
        <strain evidence="7 8">CBS 675.73</strain>
    </source>
</reference>
<dbReference type="Pfam" id="PF00472">
    <property type="entry name" value="RF-1"/>
    <property type="match status" value="1"/>
</dbReference>
<organism evidence="7 8">
    <name type="scientific">Chytriomyces confervae</name>
    <dbReference type="NCBI Taxonomy" id="246404"/>
    <lineage>
        <taxon>Eukaryota</taxon>
        <taxon>Fungi</taxon>
        <taxon>Fungi incertae sedis</taxon>
        <taxon>Chytridiomycota</taxon>
        <taxon>Chytridiomycota incertae sedis</taxon>
        <taxon>Chytridiomycetes</taxon>
        <taxon>Chytridiales</taxon>
        <taxon>Chytriomycetaceae</taxon>
        <taxon>Chytriomyces</taxon>
    </lineage>
</organism>
<dbReference type="PANTHER" id="PTHR46203:SF1">
    <property type="entry name" value="MITOCHONDRIAL TRANSLATION RELEASE FACTOR IN RESCUE"/>
    <property type="match status" value="1"/>
</dbReference>
<dbReference type="InterPro" id="IPR045853">
    <property type="entry name" value="Pep_chain_release_fac_I_sf"/>
</dbReference>
<dbReference type="GO" id="GO:0005739">
    <property type="term" value="C:mitochondrion"/>
    <property type="evidence" value="ECO:0007669"/>
    <property type="project" value="UniProtKB-SubCell"/>
</dbReference>
<accession>A0A507DJJ9</accession>
<dbReference type="STRING" id="246404.A0A507DJJ9"/>
<sequence>MLQSLRTLSLSAGVRTMASSAFTRQKPTPPPLNPTPLKPQPSTQPSDKNKQHSTATPKPTLITSDPITSSSRATPPHLLQRKRLPITLDETQLEENFIKGSGKGGQKVNKAVSCVQLKHVPTGIIVKTQRFRDLASNRKEARKLLSLDLDDLYNGPLSKRNVEKAKEAEKTKRSAQKAKKRLAMKMAEKEAAKNDAATSAAPCAANDNEGNSESPEPK</sequence>
<feature type="compositionally biased region" description="Basic residues" evidence="5">
    <location>
        <begin position="173"/>
        <end position="183"/>
    </location>
</feature>
<dbReference type="EMBL" id="QEAP01001107">
    <property type="protein sequence ID" value="TPX51793.1"/>
    <property type="molecule type" value="Genomic_DNA"/>
</dbReference>
<feature type="region of interest" description="Disordered" evidence="5">
    <location>
        <begin position="161"/>
        <end position="218"/>
    </location>
</feature>
<evidence type="ECO:0000256" key="4">
    <source>
        <dbReference type="ARBA" id="ARBA00023128"/>
    </source>
</evidence>
<evidence type="ECO:0000313" key="7">
    <source>
        <dbReference type="EMBL" id="TPX51793.1"/>
    </source>
</evidence>
<dbReference type="Proteomes" id="UP000320333">
    <property type="component" value="Unassembled WGS sequence"/>
</dbReference>
<dbReference type="AlphaFoldDB" id="A0A507DJJ9"/>
<proteinExistence type="inferred from homology"/>
<comment type="similarity">
    <text evidence="2">Belongs to the prokaryotic/mitochondrial release factor family.</text>
</comment>
<evidence type="ECO:0000259" key="6">
    <source>
        <dbReference type="Pfam" id="PF00472"/>
    </source>
</evidence>
<feature type="domain" description="Prokaryotic-type class I peptide chain release factors" evidence="6">
    <location>
        <begin position="86"/>
        <end position="188"/>
    </location>
</feature>
<protein>
    <recommendedName>
        <fullName evidence="6">Prokaryotic-type class I peptide chain release factors domain-containing protein</fullName>
    </recommendedName>
</protein>
<dbReference type="OrthoDB" id="277888at2759"/>